<dbReference type="PROSITE" id="PS50157">
    <property type="entry name" value="ZINC_FINGER_C2H2_2"/>
    <property type="match status" value="1"/>
</dbReference>
<dbReference type="Proteomes" id="UP000077961">
    <property type="component" value="Unassembled WGS sequence"/>
</dbReference>
<organism evidence="3 6">
    <name type="scientific">Paraburkholderia ginsengiterrae</name>
    <dbReference type="NCBI Taxonomy" id="1462993"/>
    <lineage>
        <taxon>Bacteria</taxon>
        <taxon>Pseudomonadati</taxon>
        <taxon>Pseudomonadota</taxon>
        <taxon>Betaproteobacteria</taxon>
        <taxon>Burkholderiales</taxon>
        <taxon>Burkholderiaceae</taxon>
        <taxon>Paraburkholderia</taxon>
    </lineage>
</organism>
<keyword evidence="1" id="KW-0479">Metal-binding</keyword>
<dbReference type="SMART" id="SM00355">
    <property type="entry name" value="ZnF_C2H2"/>
    <property type="match status" value="1"/>
</dbReference>
<proteinExistence type="predicted"/>
<dbReference type="InterPro" id="IPR013429">
    <property type="entry name" value="Regulatory_FmdB_Zinc_ribbon"/>
</dbReference>
<dbReference type="Pfam" id="PF09723">
    <property type="entry name" value="Zn_ribbon_8"/>
    <property type="match status" value="1"/>
</dbReference>
<evidence type="ECO:0000259" key="2">
    <source>
        <dbReference type="PROSITE" id="PS50157"/>
    </source>
</evidence>
<evidence type="ECO:0000313" key="4">
    <source>
        <dbReference type="EMBL" id="OAJ51987.1"/>
    </source>
</evidence>
<sequence length="54" mass="6201">MPTYRYRCEKCGETFEHVEHLAEHQTAHPRCPKCGSEQIQHTPTPFVAKTSSKS</sequence>
<reference evidence="5 6" key="1">
    <citation type="submission" date="2016-04" db="EMBL/GenBank/DDBJ databases">
        <title>Reclassification of Paraburkholderia panaciterrae (Farh et al. 2015) Dobritsa &amp; Samadpour 2016 as a later homotypic synonym of Paraburkholderia ginsengiterrae (Farh et al. 2015) Dobritsa &amp; Samadpour 2016.</title>
        <authorList>
            <person name="Dobritsa A.P."/>
            <person name="Kutumbaka K."/>
            <person name="Samadpour M."/>
        </authorList>
    </citation>
    <scope>NUCLEOTIDE SEQUENCE [LARGE SCALE GENOMIC DNA]</scope>
    <source>
        <strain evidence="3 6">DCY85</strain>
        <strain evidence="4 5">DCY85-1</strain>
    </source>
</reference>
<dbReference type="Gene3D" id="2.20.28.30">
    <property type="entry name" value="RNA polymerase ii, chain L"/>
    <property type="match status" value="1"/>
</dbReference>
<feature type="domain" description="C2H2-type" evidence="2">
    <location>
        <begin position="6"/>
        <end position="28"/>
    </location>
</feature>
<keyword evidence="1" id="KW-0862">Zinc</keyword>
<dbReference type="NCBIfam" id="TIGR02605">
    <property type="entry name" value="CxxC_CxxC_SSSS"/>
    <property type="match status" value="1"/>
</dbReference>
<dbReference type="AlphaFoldDB" id="A0A1A9MXN4"/>
<evidence type="ECO:0000313" key="3">
    <source>
        <dbReference type="EMBL" id="OAJ51380.1"/>
    </source>
</evidence>
<evidence type="ECO:0000313" key="6">
    <source>
        <dbReference type="Proteomes" id="UP000078116"/>
    </source>
</evidence>
<evidence type="ECO:0000256" key="1">
    <source>
        <dbReference type="PROSITE-ProRule" id="PRU00042"/>
    </source>
</evidence>
<dbReference type="OrthoDB" id="9813321at2"/>
<gene>
    <name evidence="4" type="ORF">A6V36_15630</name>
    <name evidence="3" type="ORF">A6V37_11735</name>
</gene>
<evidence type="ECO:0000313" key="5">
    <source>
        <dbReference type="Proteomes" id="UP000077961"/>
    </source>
</evidence>
<dbReference type="Proteomes" id="UP000078116">
    <property type="component" value="Unassembled WGS sequence"/>
</dbReference>
<dbReference type="EMBL" id="LXKA01000393">
    <property type="protein sequence ID" value="OAJ51380.1"/>
    <property type="molecule type" value="Genomic_DNA"/>
</dbReference>
<name>A0A1A9MXN4_9BURK</name>
<dbReference type="GO" id="GO:0008270">
    <property type="term" value="F:zinc ion binding"/>
    <property type="evidence" value="ECO:0007669"/>
    <property type="project" value="UniProtKB-KW"/>
</dbReference>
<protein>
    <submittedName>
        <fullName evidence="3">FmdB family transcriptional regulator</fullName>
    </submittedName>
</protein>
<dbReference type="EMBL" id="LXJZ01000242">
    <property type="protein sequence ID" value="OAJ51987.1"/>
    <property type="molecule type" value="Genomic_DNA"/>
</dbReference>
<dbReference type="SMART" id="SM00834">
    <property type="entry name" value="CxxC_CXXC_SSSS"/>
    <property type="match status" value="1"/>
</dbReference>
<dbReference type="PROSITE" id="PS00028">
    <property type="entry name" value="ZINC_FINGER_C2H2_1"/>
    <property type="match status" value="1"/>
</dbReference>
<keyword evidence="5" id="KW-1185">Reference proteome</keyword>
<comment type="caution">
    <text evidence="3">The sequence shown here is derived from an EMBL/GenBank/DDBJ whole genome shotgun (WGS) entry which is preliminary data.</text>
</comment>
<accession>A0A1A9MXN4</accession>
<dbReference type="STRING" id="1462993.A6V36_15630"/>
<dbReference type="InterPro" id="IPR013087">
    <property type="entry name" value="Znf_C2H2_type"/>
</dbReference>
<keyword evidence="1" id="KW-0863">Zinc-finger</keyword>
<dbReference type="RefSeq" id="WP_064272324.1">
    <property type="nucleotide sequence ID" value="NZ_LXJZ01000242.1"/>
</dbReference>